<dbReference type="Gene3D" id="1.10.3720.10">
    <property type="entry name" value="MetI-like"/>
    <property type="match status" value="1"/>
</dbReference>
<dbReference type="GO" id="GO:0005886">
    <property type="term" value="C:plasma membrane"/>
    <property type="evidence" value="ECO:0007669"/>
    <property type="project" value="UniProtKB-SubCell"/>
</dbReference>
<sequence length="137" mass="15732">MFPIFWELLTSFKSAKEVVSTSPSFIFRPTLASWSYLSEINIFHNFKNTLIVASCSTIIATLFGALAAYAIIRSSFKGRKLMVFEILTLRMVPPVAFVVPIFILWSKLNLINTYQGLILMYTAFNLPFSIWVDDWLF</sequence>
<dbReference type="PROSITE" id="PS50928">
    <property type="entry name" value="ABC_TM1"/>
    <property type="match status" value="1"/>
</dbReference>
<dbReference type="GO" id="GO:0055085">
    <property type="term" value="P:transmembrane transport"/>
    <property type="evidence" value="ECO:0007669"/>
    <property type="project" value="InterPro"/>
</dbReference>
<dbReference type="CDD" id="cd06261">
    <property type="entry name" value="TM_PBP2"/>
    <property type="match status" value="1"/>
</dbReference>
<keyword evidence="6 9" id="KW-0812">Transmembrane</keyword>
<evidence type="ECO:0000256" key="7">
    <source>
        <dbReference type="ARBA" id="ARBA00022989"/>
    </source>
</evidence>
<feature type="transmembrane region" description="Helical" evidence="9">
    <location>
        <begin position="111"/>
        <end position="132"/>
    </location>
</feature>
<feature type="non-terminal residue" evidence="11">
    <location>
        <position position="137"/>
    </location>
</feature>
<gene>
    <name evidence="11" type="ORF">S06H3_25394</name>
</gene>
<evidence type="ECO:0000256" key="2">
    <source>
        <dbReference type="ARBA" id="ARBA00009047"/>
    </source>
</evidence>
<feature type="transmembrane region" description="Helical" evidence="9">
    <location>
        <begin position="84"/>
        <end position="105"/>
    </location>
</feature>
<comment type="caution">
    <text evidence="11">The sequence shown here is derived from an EMBL/GenBank/DDBJ whole genome shotgun (WGS) entry which is preliminary data.</text>
</comment>
<comment type="subcellular location">
    <subcellularLocation>
        <location evidence="1">Cell membrane</location>
        <topology evidence="1">Multi-pass membrane protein</topology>
    </subcellularLocation>
</comment>
<dbReference type="AlphaFoldDB" id="X1LPY3"/>
<accession>X1LPY3</accession>
<dbReference type="PANTHER" id="PTHR32243">
    <property type="entry name" value="MALTOSE TRANSPORT SYSTEM PERMEASE-RELATED"/>
    <property type="match status" value="1"/>
</dbReference>
<keyword evidence="8 9" id="KW-0472">Membrane</keyword>
<protein>
    <recommendedName>
        <fullName evidence="10">ABC transmembrane type-1 domain-containing protein</fullName>
    </recommendedName>
</protein>
<evidence type="ECO:0000256" key="8">
    <source>
        <dbReference type="ARBA" id="ARBA00023136"/>
    </source>
</evidence>
<evidence type="ECO:0000256" key="4">
    <source>
        <dbReference type="ARBA" id="ARBA00022475"/>
    </source>
</evidence>
<feature type="transmembrane region" description="Helical" evidence="9">
    <location>
        <begin position="50"/>
        <end position="72"/>
    </location>
</feature>
<evidence type="ECO:0000313" key="11">
    <source>
        <dbReference type="EMBL" id="GAI21148.1"/>
    </source>
</evidence>
<evidence type="ECO:0000256" key="3">
    <source>
        <dbReference type="ARBA" id="ARBA00022448"/>
    </source>
</evidence>
<dbReference type="EMBL" id="BARV01014615">
    <property type="protein sequence ID" value="GAI21148.1"/>
    <property type="molecule type" value="Genomic_DNA"/>
</dbReference>
<dbReference type="PANTHER" id="PTHR32243:SF50">
    <property type="entry name" value="MALTOSE_MALTODEXTRIN TRANSPORT SYSTEM PERMEASE PROTEIN MALG"/>
    <property type="match status" value="1"/>
</dbReference>
<dbReference type="InterPro" id="IPR035906">
    <property type="entry name" value="MetI-like_sf"/>
</dbReference>
<evidence type="ECO:0000256" key="9">
    <source>
        <dbReference type="SAM" id="Phobius"/>
    </source>
</evidence>
<dbReference type="InterPro" id="IPR050901">
    <property type="entry name" value="BP-dep_ABC_trans_perm"/>
</dbReference>
<keyword evidence="7 9" id="KW-1133">Transmembrane helix</keyword>
<evidence type="ECO:0000256" key="6">
    <source>
        <dbReference type="ARBA" id="ARBA00022692"/>
    </source>
</evidence>
<feature type="domain" description="ABC transmembrane type-1" evidence="10">
    <location>
        <begin position="46"/>
        <end position="137"/>
    </location>
</feature>
<evidence type="ECO:0000256" key="1">
    <source>
        <dbReference type="ARBA" id="ARBA00004651"/>
    </source>
</evidence>
<evidence type="ECO:0000259" key="10">
    <source>
        <dbReference type="PROSITE" id="PS50928"/>
    </source>
</evidence>
<proteinExistence type="inferred from homology"/>
<reference evidence="11" key="1">
    <citation type="journal article" date="2014" name="Front. Microbiol.">
        <title>High frequency of phylogenetically diverse reductive dehalogenase-homologous genes in deep subseafloor sedimentary metagenomes.</title>
        <authorList>
            <person name="Kawai M."/>
            <person name="Futagami T."/>
            <person name="Toyoda A."/>
            <person name="Takaki Y."/>
            <person name="Nishi S."/>
            <person name="Hori S."/>
            <person name="Arai W."/>
            <person name="Tsubouchi T."/>
            <person name="Morono Y."/>
            <person name="Uchiyama I."/>
            <person name="Ito T."/>
            <person name="Fujiyama A."/>
            <person name="Inagaki F."/>
            <person name="Takami H."/>
        </authorList>
    </citation>
    <scope>NUCLEOTIDE SEQUENCE</scope>
    <source>
        <strain evidence="11">Expedition CK06-06</strain>
    </source>
</reference>
<keyword evidence="4" id="KW-1003">Cell membrane</keyword>
<evidence type="ECO:0000256" key="5">
    <source>
        <dbReference type="ARBA" id="ARBA00022597"/>
    </source>
</evidence>
<name>X1LPY3_9ZZZZ</name>
<dbReference type="SUPFAM" id="SSF161098">
    <property type="entry name" value="MetI-like"/>
    <property type="match status" value="1"/>
</dbReference>
<comment type="similarity">
    <text evidence="2">Belongs to the binding-protein-dependent transport system permease family. MalFG subfamily.</text>
</comment>
<dbReference type="InterPro" id="IPR000515">
    <property type="entry name" value="MetI-like"/>
</dbReference>
<keyword evidence="3" id="KW-0813">Transport</keyword>
<keyword evidence="5" id="KW-0762">Sugar transport</keyword>
<organism evidence="11">
    <name type="scientific">marine sediment metagenome</name>
    <dbReference type="NCBI Taxonomy" id="412755"/>
    <lineage>
        <taxon>unclassified sequences</taxon>
        <taxon>metagenomes</taxon>
        <taxon>ecological metagenomes</taxon>
    </lineage>
</organism>